<sequence length="141" mass="14843">MFSHILVAYDGSENSKRALNVAIELASKYSAKLDVVEVVDSTIFAGAGIAPVPAEVIESVYNKAKSDVEEAKKQAASKGVNAEGVVLEGEPAGAILDYVAKNKVDLIVTGSRGLSTFKRILLGSVSTRIVEEAKIPVLVVK</sequence>
<gene>
    <name evidence="1" type="ORF">TQ35_0002500</name>
</gene>
<protein>
    <submittedName>
        <fullName evidence="1">Universal stress protein</fullName>
    </submittedName>
</protein>
<proteinExistence type="predicted"/>
<name>A0ACC6TML8_9CREN</name>
<evidence type="ECO:0000313" key="1">
    <source>
        <dbReference type="EMBL" id="MEW9491057.1"/>
    </source>
</evidence>
<evidence type="ECO:0000313" key="2">
    <source>
        <dbReference type="Proteomes" id="UP000053480"/>
    </source>
</evidence>
<organism evidence="1 2">
    <name type="scientific">Candidatus Aramenus sulfurataquae</name>
    <dbReference type="NCBI Taxonomy" id="1326980"/>
    <lineage>
        <taxon>Archaea</taxon>
        <taxon>Thermoproteota</taxon>
        <taxon>Thermoprotei</taxon>
        <taxon>Sulfolobales</taxon>
        <taxon>Sulfolobaceae</taxon>
        <taxon>Candidatus Aramenus</taxon>
    </lineage>
</organism>
<reference evidence="1" key="1">
    <citation type="submission" date="2024-07" db="EMBL/GenBank/DDBJ databases">
        <title>Metagenome and Metagenome-Assembled Genomes of Archaea from a hot spring from the geothermal field of Los Azufres, Mexico.</title>
        <authorList>
            <person name="Marin-Paredes R."/>
            <person name="Martinez-Romero E."/>
            <person name="Servin-Garciduenas L.E."/>
        </authorList>
    </citation>
    <scope>NUCLEOTIDE SEQUENCE</scope>
    <source>
        <strain evidence="1">AZ1-454</strain>
    </source>
</reference>
<dbReference type="Proteomes" id="UP000053480">
    <property type="component" value="Unassembled WGS sequence"/>
</dbReference>
<comment type="caution">
    <text evidence="1">The sequence shown here is derived from an EMBL/GenBank/DDBJ whole genome shotgun (WGS) entry which is preliminary data.</text>
</comment>
<dbReference type="EMBL" id="JZWS03000002">
    <property type="protein sequence ID" value="MEW9491057.1"/>
    <property type="molecule type" value="Genomic_DNA"/>
</dbReference>
<accession>A0ACC6TML8</accession>